<comment type="cofactor">
    <cofactor evidence="1 7">
        <name>pyridoxal 5'-phosphate</name>
        <dbReference type="ChEBI" id="CHEBI:597326"/>
    </cofactor>
</comment>
<organism evidence="10 11">
    <name type="scientific">Rhodohalobacter mucosus</name>
    <dbReference type="NCBI Taxonomy" id="2079485"/>
    <lineage>
        <taxon>Bacteria</taxon>
        <taxon>Pseudomonadati</taxon>
        <taxon>Balneolota</taxon>
        <taxon>Balneolia</taxon>
        <taxon>Balneolales</taxon>
        <taxon>Balneolaceae</taxon>
        <taxon>Rhodohalobacter</taxon>
    </lineage>
</organism>
<dbReference type="GO" id="GO:0030170">
    <property type="term" value="F:pyridoxal phosphate binding"/>
    <property type="evidence" value="ECO:0007669"/>
    <property type="project" value="UniProtKB-UniRule"/>
</dbReference>
<evidence type="ECO:0000313" key="10">
    <source>
        <dbReference type="EMBL" id="PWN07129.1"/>
    </source>
</evidence>
<evidence type="ECO:0000256" key="2">
    <source>
        <dbReference type="ARBA" id="ARBA00002824"/>
    </source>
</evidence>
<dbReference type="OrthoDB" id="9804366at2"/>
<dbReference type="Pfam" id="PF00266">
    <property type="entry name" value="Aminotran_5"/>
    <property type="match status" value="1"/>
</dbReference>
<keyword evidence="5 8" id="KW-0663">Pyridoxal phosphate</keyword>
<dbReference type="Proteomes" id="UP000245533">
    <property type="component" value="Unassembled WGS sequence"/>
</dbReference>
<dbReference type="Gene3D" id="3.40.640.10">
    <property type="entry name" value="Type I PLP-dependent aspartate aminotransferase-like (Major domain)"/>
    <property type="match status" value="1"/>
</dbReference>
<dbReference type="RefSeq" id="WP_109646478.1">
    <property type="nucleotide sequence ID" value="NZ_QGGB01000005.1"/>
</dbReference>
<dbReference type="InterPro" id="IPR000192">
    <property type="entry name" value="Aminotrans_V_dom"/>
</dbReference>
<evidence type="ECO:0000256" key="4">
    <source>
        <dbReference type="ARBA" id="ARBA00022679"/>
    </source>
</evidence>
<dbReference type="InterPro" id="IPR015424">
    <property type="entry name" value="PyrdxlP-dep_Trfase"/>
</dbReference>
<dbReference type="PANTHER" id="PTHR43586:SF8">
    <property type="entry name" value="CYSTEINE DESULFURASE 1, CHLOROPLASTIC"/>
    <property type="match status" value="1"/>
</dbReference>
<dbReference type="NCBIfam" id="TIGR01979">
    <property type="entry name" value="sufS"/>
    <property type="match status" value="1"/>
</dbReference>
<dbReference type="InterPro" id="IPR015421">
    <property type="entry name" value="PyrdxlP-dep_Trfase_major"/>
</dbReference>
<dbReference type="PROSITE" id="PS00595">
    <property type="entry name" value="AA_TRANSFER_CLASS_5"/>
    <property type="match status" value="1"/>
</dbReference>
<sequence length="414" mass="45752">MTQPTAAIPKVDFDRIRKDFTVLDQQVNGHPLVYLDNAASSQMPVSVADRLDAYHRNEHANVHRGIHTLSQKATDAFEMTRRKVQQFIGASSSDEIVFTTGTTDSLNLAANSYGMENLQKGDEIILSEMEHHANIVPWQMVAQKTGAVIRVIPVLDNGELDMQAYKELLGPRTKIVSVIHVSNALGTVNPVKEITALAHEHHAVVVIDGAQSVPHQPVDVQDIDCDFFTFSSHKMCGPTGFGILYGKKHLLDKMPPYRGGGDMIDKVSFEETTYNVVPFRFEAGTPPIAAGIGLGAAIDYLNEIGMEQIANREYELVDYAVSRLREIEGLQMIGESSNRASVCSFVFDDIHASDLGTILDKRGIAVRTGHHCAQPILRRFNVPATTRASVSFYNTTEDIDRLVDGIHYAKSFFE</sequence>
<comment type="similarity">
    <text evidence="3 8">Belongs to the class-V pyridoxal-phosphate-dependent aminotransferase family. Csd subfamily.</text>
</comment>
<evidence type="ECO:0000256" key="1">
    <source>
        <dbReference type="ARBA" id="ARBA00001933"/>
    </source>
</evidence>
<dbReference type="AlphaFoldDB" id="A0A316TV46"/>
<evidence type="ECO:0000256" key="8">
    <source>
        <dbReference type="RuleBase" id="RU004506"/>
    </source>
</evidence>
<dbReference type="InterPro" id="IPR020578">
    <property type="entry name" value="Aminotrans_V_PyrdxlP_BS"/>
</dbReference>
<evidence type="ECO:0000256" key="5">
    <source>
        <dbReference type="ARBA" id="ARBA00022898"/>
    </source>
</evidence>
<dbReference type="GO" id="GO:0006534">
    <property type="term" value="P:cysteine metabolic process"/>
    <property type="evidence" value="ECO:0007669"/>
    <property type="project" value="UniProtKB-UniRule"/>
</dbReference>
<evidence type="ECO:0000256" key="7">
    <source>
        <dbReference type="RuleBase" id="RU004504"/>
    </source>
</evidence>
<dbReference type="InterPro" id="IPR016454">
    <property type="entry name" value="Cysteine_dSase"/>
</dbReference>
<evidence type="ECO:0000256" key="6">
    <source>
        <dbReference type="ARBA" id="ARBA00050776"/>
    </source>
</evidence>
<dbReference type="Gene3D" id="3.90.1150.10">
    <property type="entry name" value="Aspartate Aminotransferase, domain 1"/>
    <property type="match status" value="1"/>
</dbReference>
<evidence type="ECO:0000256" key="3">
    <source>
        <dbReference type="ARBA" id="ARBA00010447"/>
    </source>
</evidence>
<dbReference type="SUPFAM" id="SSF53383">
    <property type="entry name" value="PLP-dependent transferases"/>
    <property type="match status" value="1"/>
</dbReference>
<evidence type="ECO:0000313" key="11">
    <source>
        <dbReference type="Proteomes" id="UP000245533"/>
    </source>
</evidence>
<dbReference type="CDD" id="cd06453">
    <property type="entry name" value="SufS_like"/>
    <property type="match status" value="1"/>
</dbReference>
<dbReference type="EMBL" id="QGGB01000005">
    <property type="protein sequence ID" value="PWN07129.1"/>
    <property type="molecule type" value="Genomic_DNA"/>
</dbReference>
<comment type="catalytic activity">
    <reaction evidence="6 8">
        <text>(sulfur carrier)-H + L-cysteine = (sulfur carrier)-SH + L-alanine</text>
        <dbReference type="Rhea" id="RHEA:43892"/>
        <dbReference type="Rhea" id="RHEA-COMP:14737"/>
        <dbReference type="Rhea" id="RHEA-COMP:14739"/>
        <dbReference type="ChEBI" id="CHEBI:29917"/>
        <dbReference type="ChEBI" id="CHEBI:35235"/>
        <dbReference type="ChEBI" id="CHEBI:57972"/>
        <dbReference type="ChEBI" id="CHEBI:64428"/>
        <dbReference type="EC" id="2.8.1.7"/>
    </reaction>
</comment>
<name>A0A316TV46_9BACT</name>
<gene>
    <name evidence="10" type="ORF">DDZ15_07650</name>
</gene>
<dbReference type="InterPro" id="IPR010970">
    <property type="entry name" value="Cys_dSase_SufS"/>
</dbReference>
<keyword evidence="11" id="KW-1185">Reference proteome</keyword>
<keyword evidence="4 8" id="KW-0808">Transferase</keyword>
<reference evidence="10 11" key="1">
    <citation type="submission" date="2018-05" db="EMBL/GenBank/DDBJ databases">
        <title>Rhodohalobacter halophilus gen. nov., sp. nov., a moderately halophilic member of the family Balneolaceae.</title>
        <authorList>
            <person name="Liu Z.-W."/>
        </authorList>
    </citation>
    <scope>NUCLEOTIDE SEQUENCE [LARGE SCALE GENOMIC DNA]</scope>
    <source>
        <strain evidence="10 11">8A47</strain>
    </source>
</reference>
<dbReference type="EC" id="2.8.1.7" evidence="8"/>
<feature type="domain" description="Aminotransferase class V" evidence="9">
    <location>
        <begin position="33"/>
        <end position="402"/>
    </location>
</feature>
<dbReference type="PIRSF" id="PIRSF005572">
    <property type="entry name" value="NifS"/>
    <property type="match status" value="1"/>
</dbReference>
<dbReference type="GO" id="GO:0031071">
    <property type="term" value="F:cysteine desulfurase activity"/>
    <property type="evidence" value="ECO:0007669"/>
    <property type="project" value="UniProtKB-UniRule"/>
</dbReference>
<dbReference type="PANTHER" id="PTHR43586">
    <property type="entry name" value="CYSTEINE DESULFURASE"/>
    <property type="match status" value="1"/>
</dbReference>
<dbReference type="InterPro" id="IPR015422">
    <property type="entry name" value="PyrdxlP-dep_Trfase_small"/>
</dbReference>
<protein>
    <recommendedName>
        <fullName evidence="8">Cysteine desulfurase</fullName>
        <ecNumber evidence="8">2.8.1.7</ecNumber>
    </recommendedName>
</protein>
<comment type="function">
    <text evidence="2 8">Catalyzes the removal of elemental sulfur and selenium atoms from L-cysteine, L-cystine, L-selenocysteine, and L-selenocystine to produce L-alanine.</text>
</comment>
<accession>A0A316TV46</accession>
<proteinExistence type="inferred from homology"/>
<comment type="caution">
    <text evidence="10">The sequence shown here is derived from an EMBL/GenBank/DDBJ whole genome shotgun (WGS) entry which is preliminary data.</text>
</comment>
<evidence type="ECO:0000259" key="9">
    <source>
        <dbReference type="Pfam" id="PF00266"/>
    </source>
</evidence>